<dbReference type="Proteomes" id="UP000758155">
    <property type="component" value="Unassembled WGS sequence"/>
</dbReference>
<evidence type="ECO:0008006" key="4">
    <source>
        <dbReference type="Google" id="ProtNLM"/>
    </source>
</evidence>
<dbReference type="InterPro" id="IPR053181">
    <property type="entry name" value="EcdB-like_regulator"/>
</dbReference>
<accession>A0A9P5BUK1</accession>
<proteinExistence type="predicted"/>
<gene>
    <name evidence="2" type="ORF">E8E12_001028</name>
</gene>
<sequence>MIDRAQCVYEEDEPSAAATAPASQILERLEYLISLVEPSSGFGGGGHNIGCKTDGNPLAKHTNSFNEHRASTVTAAPRSDTTSGENEAETSRHTYFGSGQDVLDWPVFEGKYDRRWIEALIFDPTLPCDDLSGPCTSPRVTDDTIRNTYKDPRQASGVGVGVREDDVLHLVETFLVNVHVKNPIFDPEYLRGMARSVAEHGFSWQASSCLVLLVCALASISSRFSRQTTWMLDSTLLRADTSLSNTPGYQTAESYYTAACKRIGLLKNTLVATECHFVAGVYEMYTLRPLQAAISFNRACVAFQTLTWMRSEYYATEDQLGKARASRLYWSCLKSEHETSIEIRFPSSGLTKLNYTSHFPAPPIATATASEDFYRMHSDFVDATSPARIHNEFEEGWYYYLADIAARRILQRVISSSYTGGESGWVEVTLHSLLQTAEELDRQLTEWHRTLPELISFDVDLPADTELAYHLQARSLEIRERIYRPFLYRSIHKQGNSTEQITLSPLVQLHASTCAKLIEHWDVRHRHHGTWFMVRQSFTAALLLLAAQSSGVVVDEESCARSVQYTLSTLRFWEAEAPDLKASRLILEDLSHHSRTRAKI</sequence>
<dbReference type="PANTHER" id="PTHR47785:SF5">
    <property type="entry name" value="ZN(II)2CYS6 TRANSCRIPTION FACTOR (EUROFUNG)"/>
    <property type="match status" value="1"/>
</dbReference>
<reference evidence="2" key="1">
    <citation type="submission" date="2019-04" db="EMBL/GenBank/DDBJ databases">
        <title>Sequencing of skin fungus with MAO and IRED activity.</title>
        <authorList>
            <person name="Marsaioli A.J."/>
            <person name="Bonatto J.M.C."/>
            <person name="Reis Junior O."/>
        </authorList>
    </citation>
    <scope>NUCLEOTIDE SEQUENCE</scope>
    <source>
        <strain evidence="2">28M1</strain>
    </source>
</reference>
<evidence type="ECO:0000313" key="2">
    <source>
        <dbReference type="EMBL" id="KAF3031545.1"/>
    </source>
</evidence>
<feature type="compositionally biased region" description="Polar residues" evidence="1">
    <location>
        <begin position="69"/>
        <end position="85"/>
    </location>
</feature>
<feature type="region of interest" description="Disordered" evidence="1">
    <location>
        <begin position="69"/>
        <end position="89"/>
    </location>
</feature>
<dbReference type="AlphaFoldDB" id="A0A9P5BUK1"/>
<comment type="caution">
    <text evidence="2">The sequence shown here is derived from an EMBL/GenBank/DDBJ whole genome shotgun (WGS) entry which is preliminary data.</text>
</comment>
<name>A0A9P5BUK1_9PLEO</name>
<protein>
    <recommendedName>
        <fullName evidence="4">Transcription factor domain-containing protein</fullName>
    </recommendedName>
</protein>
<organism evidence="2 3">
    <name type="scientific">Didymella heteroderae</name>
    <dbReference type="NCBI Taxonomy" id="1769908"/>
    <lineage>
        <taxon>Eukaryota</taxon>
        <taxon>Fungi</taxon>
        <taxon>Dikarya</taxon>
        <taxon>Ascomycota</taxon>
        <taxon>Pezizomycotina</taxon>
        <taxon>Dothideomycetes</taxon>
        <taxon>Pleosporomycetidae</taxon>
        <taxon>Pleosporales</taxon>
        <taxon>Pleosporineae</taxon>
        <taxon>Didymellaceae</taxon>
        <taxon>Didymella</taxon>
    </lineage>
</organism>
<dbReference type="PANTHER" id="PTHR47785">
    <property type="entry name" value="ZN(II)2CYS6 TRANSCRIPTION FACTOR (EUROFUNG)-RELATED-RELATED"/>
    <property type="match status" value="1"/>
</dbReference>
<evidence type="ECO:0000313" key="3">
    <source>
        <dbReference type="Proteomes" id="UP000758155"/>
    </source>
</evidence>
<dbReference type="CDD" id="cd12148">
    <property type="entry name" value="fungal_TF_MHR"/>
    <property type="match status" value="1"/>
</dbReference>
<dbReference type="OrthoDB" id="4356994at2759"/>
<keyword evidence="3" id="KW-1185">Reference proteome</keyword>
<dbReference type="EMBL" id="SWKV01000137">
    <property type="protein sequence ID" value="KAF3031545.1"/>
    <property type="molecule type" value="Genomic_DNA"/>
</dbReference>
<evidence type="ECO:0000256" key="1">
    <source>
        <dbReference type="SAM" id="MobiDB-lite"/>
    </source>
</evidence>
<feature type="region of interest" description="Disordered" evidence="1">
    <location>
        <begin position="1"/>
        <end position="21"/>
    </location>
</feature>